<reference evidence="7 8" key="1">
    <citation type="submission" date="2017-03" db="EMBL/GenBank/DDBJ databases">
        <title>Genome sequence of Clostridium hungatei DSM 14427.</title>
        <authorList>
            <person name="Poehlein A."/>
            <person name="Daniel R."/>
        </authorList>
    </citation>
    <scope>NUCLEOTIDE SEQUENCE [LARGE SCALE GENOMIC DNA]</scope>
    <source>
        <strain evidence="7 8">DSM 14427</strain>
    </source>
</reference>
<dbReference type="EMBL" id="MZGX01000024">
    <property type="protein sequence ID" value="OPX42793.1"/>
    <property type="molecule type" value="Genomic_DNA"/>
</dbReference>
<proteinExistence type="inferred from homology"/>
<dbReference type="InterPro" id="IPR036365">
    <property type="entry name" value="PGBD-like_sf"/>
</dbReference>
<dbReference type="PANTHER" id="PTHR47053">
    <property type="entry name" value="MUREIN DD-ENDOPEPTIDASE MEPH-RELATED"/>
    <property type="match status" value="1"/>
</dbReference>
<keyword evidence="4" id="KW-0788">Thiol protease</keyword>
<dbReference type="InterPro" id="IPR036366">
    <property type="entry name" value="PGBDSf"/>
</dbReference>
<comment type="caution">
    <text evidence="7">The sequence shown here is derived from an EMBL/GenBank/DDBJ whole genome shotgun (WGS) entry which is preliminary data.</text>
</comment>
<dbReference type="GO" id="GO:0006508">
    <property type="term" value="P:proteolysis"/>
    <property type="evidence" value="ECO:0007669"/>
    <property type="project" value="UniProtKB-KW"/>
</dbReference>
<evidence type="ECO:0000256" key="4">
    <source>
        <dbReference type="ARBA" id="ARBA00022807"/>
    </source>
</evidence>
<organism evidence="7 8">
    <name type="scientific">Ruminiclostridium hungatei</name>
    <name type="common">Clostridium hungatei</name>
    <dbReference type="NCBI Taxonomy" id="48256"/>
    <lineage>
        <taxon>Bacteria</taxon>
        <taxon>Bacillati</taxon>
        <taxon>Bacillota</taxon>
        <taxon>Clostridia</taxon>
        <taxon>Eubacteriales</taxon>
        <taxon>Oscillospiraceae</taxon>
        <taxon>Ruminiclostridium</taxon>
    </lineage>
</organism>
<dbReference type="Pfam" id="PF01471">
    <property type="entry name" value="PG_binding_1"/>
    <property type="match status" value="4"/>
</dbReference>
<feature type="region of interest" description="Disordered" evidence="5">
    <location>
        <begin position="408"/>
        <end position="440"/>
    </location>
</feature>
<evidence type="ECO:0000256" key="5">
    <source>
        <dbReference type="SAM" id="MobiDB-lite"/>
    </source>
</evidence>
<evidence type="ECO:0000256" key="3">
    <source>
        <dbReference type="ARBA" id="ARBA00022801"/>
    </source>
</evidence>
<dbReference type="InterPro" id="IPR051202">
    <property type="entry name" value="Peptidase_C40"/>
</dbReference>
<dbReference type="STRING" id="48256.CLHUN_32770"/>
<keyword evidence="8" id="KW-1185">Reference proteome</keyword>
<dbReference type="Proteomes" id="UP000191554">
    <property type="component" value="Unassembled WGS sequence"/>
</dbReference>
<protein>
    <submittedName>
        <fullName evidence="7">Peptidoglycan endopeptidase LytF</fullName>
        <ecNumber evidence="7">3.4.-.-</ecNumber>
    </submittedName>
</protein>
<dbReference type="AlphaFoldDB" id="A0A1V4SGD3"/>
<keyword evidence="2" id="KW-0645">Protease</keyword>
<dbReference type="GO" id="GO:0008234">
    <property type="term" value="F:cysteine-type peptidase activity"/>
    <property type="evidence" value="ECO:0007669"/>
    <property type="project" value="UniProtKB-KW"/>
</dbReference>
<evidence type="ECO:0000259" key="6">
    <source>
        <dbReference type="PROSITE" id="PS51935"/>
    </source>
</evidence>
<keyword evidence="3 7" id="KW-0378">Hydrolase</keyword>
<comment type="similarity">
    <text evidence="1">Belongs to the peptidase C40 family.</text>
</comment>
<evidence type="ECO:0000256" key="1">
    <source>
        <dbReference type="ARBA" id="ARBA00007074"/>
    </source>
</evidence>
<name>A0A1V4SGD3_RUMHU</name>
<dbReference type="Pfam" id="PF00877">
    <property type="entry name" value="NLPC_P60"/>
    <property type="match status" value="1"/>
</dbReference>
<evidence type="ECO:0000313" key="7">
    <source>
        <dbReference type="EMBL" id="OPX42793.1"/>
    </source>
</evidence>
<dbReference type="RefSeq" id="WP_080065716.1">
    <property type="nucleotide sequence ID" value="NZ_MZGX01000024.1"/>
</dbReference>
<feature type="domain" description="NlpC/P60" evidence="6">
    <location>
        <begin position="443"/>
        <end position="563"/>
    </location>
</feature>
<dbReference type="OrthoDB" id="529831at2"/>
<dbReference type="SUPFAM" id="SSF47090">
    <property type="entry name" value="PGBD-like"/>
    <property type="match status" value="4"/>
</dbReference>
<dbReference type="SUPFAM" id="SSF54001">
    <property type="entry name" value="Cysteine proteinases"/>
    <property type="match status" value="1"/>
</dbReference>
<evidence type="ECO:0000256" key="2">
    <source>
        <dbReference type="ARBA" id="ARBA00022670"/>
    </source>
</evidence>
<evidence type="ECO:0000313" key="8">
    <source>
        <dbReference type="Proteomes" id="UP000191554"/>
    </source>
</evidence>
<dbReference type="Gene3D" id="1.10.101.10">
    <property type="entry name" value="PGBD-like superfamily/PGBD"/>
    <property type="match status" value="4"/>
</dbReference>
<dbReference type="InterPro" id="IPR038765">
    <property type="entry name" value="Papain-like_cys_pep_sf"/>
</dbReference>
<dbReference type="InterPro" id="IPR000064">
    <property type="entry name" value="NLP_P60_dom"/>
</dbReference>
<dbReference type="PROSITE" id="PS51935">
    <property type="entry name" value="NLPC_P60"/>
    <property type="match status" value="1"/>
</dbReference>
<sequence>MKKNNLKSLYSNISQKIKAYKKKYPKKFKYFLISASGVVVISLAAVTASSLHMADKLTAEPPSQAAAGNSTYTSGDSSVLAADQAAKVTADGLSQNTTALSDSVSGKVSRGEKALLDPSKGDIISLGIKNTIVTLIQQRLVELDYLESDEPTQEYSEAIEAAVKLFQRKHELDITGQVDARTYDLLMSDAAKEYTVYLGAEGTDVEQLQNRLYELGYLNKVTGYFGTDTEDAVKEFQKRNGLSEDGNVGKNTREKLYSADAIPLSFYIGDENDEILKFQQRLYELGYLTSKPDSKYGTDTVMAVKHFQDINGLIADGYMGPATRDLLMSGNAQEYCLKTGDRGDDVENIQTYLKKLKYLKSVTGYFGSDTHDAVINFQKRNGLTADGKVGSQTIRKLLSDSAKSWNGSALGGGSESGSGSSGSGSGNSGGGSSGDSDSGISSGSIVNRIISIAKSKLGSRYVYGAKGPNTFDCSGFVYWVLNQAGIKQSYMTSYSWQNTSRYQRISSMKDIRKGDIISYRGHVGIALGNGQMIDASSSQGKVRITSINSSYWINHFEGAYRIF</sequence>
<dbReference type="InterPro" id="IPR002477">
    <property type="entry name" value="Peptidoglycan-bd-like"/>
</dbReference>
<dbReference type="Gene3D" id="3.90.1720.10">
    <property type="entry name" value="endopeptidase domain like (from Nostoc punctiforme)"/>
    <property type="match status" value="1"/>
</dbReference>
<accession>A0A1V4SGD3</accession>
<gene>
    <name evidence="7" type="primary">lytF</name>
    <name evidence="7" type="ORF">CLHUN_32770</name>
</gene>
<dbReference type="EC" id="3.4.-.-" evidence="7"/>
<dbReference type="PANTHER" id="PTHR47053:SF1">
    <property type="entry name" value="MUREIN DD-ENDOPEPTIDASE MEPH-RELATED"/>
    <property type="match status" value="1"/>
</dbReference>
<feature type="compositionally biased region" description="Gly residues" evidence="5">
    <location>
        <begin position="409"/>
        <end position="433"/>
    </location>
</feature>